<dbReference type="SMART" id="SM00283">
    <property type="entry name" value="MA"/>
    <property type="match status" value="1"/>
</dbReference>
<gene>
    <name evidence="10" type="primary">trg</name>
    <name evidence="10" type="ORF">GHNINEIG_00029</name>
</gene>
<dbReference type="InterPro" id="IPR004090">
    <property type="entry name" value="Chemotax_Me-accpt_rcpt"/>
</dbReference>
<dbReference type="InterPro" id="IPR051310">
    <property type="entry name" value="MCP_chemotaxis"/>
</dbReference>
<dbReference type="InterPro" id="IPR000014">
    <property type="entry name" value="PAS"/>
</dbReference>
<dbReference type="Pfam" id="PF00015">
    <property type="entry name" value="MCPsignal"/>
    <property type="match status" value="1"/>
</dbReference>
<dbReference type="GO" id="GO:0016020">
    <property type="term" value="C:membrane"/>
    <property type="evidence" value="ECO:0007669"/>
    <property type="project" value="UniProtKB-SubCell"/>
</dbReference>
<keyword evidence="6" id="KW-1133">Transmembrane helix</keyword>
<evidence type="ECO:0000259" key="8">
    <source>
        <dbReference type="PROSITE" id="PS50112"/>
    </source>
</evidence>
<dbReference type="GO" id="GO:0007165">
    <property type="term" value="P:signal transduction"/>
    <property type="evidence" value="ECO:0007669"/>
    <property type="project" value="UniProtKB-KW"/>
</dbReference>
<comment type="subcellular location">
    <subcellularLocation>
        <location evidence="1">Membrane</location>
    </subcellularLocation>
</comment>
<evidence type="ECO:0000256" key="1">
    <source>
        <dbReference type="ARBA" id="ARBA00004370"/>
    </source>
</evidence>
<feature type="domain" description="Methyl-accepting transducer" evidence="7">
    <location>
        <begin position="714"/>
        <end position="943"/>
    </location>
</feature>
<dbReference type="PROSITE" id="PS50112">
    <property type="entry name" value="PAS"/>
    <property type="match status" value="1"/>
</dbReference>
<evidence type="ECO:0000259" key="9">
    <source>
        <dbReference type="PROSITE" id="PS50885"/>
    </source>
</evidence>
<dbReference type="NCBIfam" id="TIGR00229">
    <property type="entry name" value="sensory_box"/>
    <property type="match status" value="1"/>
</dbReference>
<evidence type="ECO:0000256" key="3">
    <source>
        <dbReference type="ARBA" id="ARBA00023224"/>
    </source>
</evidence>
<evidence type="ECO:0000259" key="7">
    <source>
        <dbReference type="PROSITE" id="PS50111"/>
    </source>
</evidence>
<keyword evidence="6" id="KW-0472">Membrane</keyword>
<keyword evidence="2" id="KW-0145">Chemotaxis</keyword>
<feature type="transmembrane region" description="Helical" evidence="6">
    <location>
        <begin position="159"/>
        <end position="177"/>
    </location>
</feature>
<dbReference type="SUPFAM" id="SSF58104">
    <property type="entry name" value="Methyl-accepting chemotaxis protein (MCP) signaling domain"/>
    <property type="match status" value="1"/>
</dbReference>
<dbReference type="FunFam" id="1.10.287.950:FF:000001">
    <property type="entry name" value="Methyl-accepting chemotaxis sensory transducer"/>
    <property type="match status" value="1"/>
</dbReference>
<keyword evidence="11" id="KW-1185">Reference proteome</keyword>
<dbReference type="InterPro" id="IPR003660">
    <property type="entry name" value="HAMP_dom"/>
</dbReference>
<evidence type="ECO:0000256" key="5">
    <source>
        <dbReference type="PROSITE-ProRule" id="PRU00284"/>
    </source>
</evidence>
<dbReference type="CDD" id="cd11386">
    <property type="entry name" value="MCP_signal"/>
    <property type="match status" value="1"/>
</dbReference>
<dbReference type="InterPro" id="IPR004089">
    <property type="entry name" value="MCPsignal_dom"/>
</dbReference>
<evidence type="ECO:0000256" key="2">
    <source>
        <dbReference type="ARBA" id="ARBA00022500"/>
    </source>
</evidence>
<keyword evidence="3 5" id="KW-0807">Transducer</keyword>
<dbReference type="PROSITE" id="PS50111">
    <property type="entry name" value="CHEMOTAXIS_TRANSDUC_2"/>
    <property type="match status" value="1"/>
</dbReference>
<dbReference type="InterPro" id="IPR035965">
    <property type="entry name" value="PAS-like_dom_sf"/>
</dbReference>
<evidence type="ECO:0000256" key="4">
    <source>
        <dbReference type="ARBA" id="ARBA00029447"/>
    </source>
</evidence>
<dbReference type="AlphaFoldDB" id="A0A4P7NX26"/>
<evidence type="ECO:0000313" key="10">
    <source>
        <dbReference type="EMBL" id="QBZ82005.1"/>
    </source>
</evidence>
<dbReference type="SMART" id="SM00304">
    <property type="entry name" value="HAMP"/>
    <property type="match status" value="2"/>
</dbReference>
<dbReference type="PROSITE" id="PS50885">
    <property type="entry name" value="HAMP"/>
    <property type="match status" value="1"/>
</dbReference>
<dbReference type="PANTHER" id="PTHR43531:SF11">
    <property type="entry name" value="METHYL-ACCEPTING CHEMOTAXIS PROTEIN 3"/>
    <property type="match status" value="1"/>
</dbReference>
<dbReference type="Pfam" id="PF13426">
    <property type="entry name" value="PAS_9"/>
    <property type="match status" value="1"/>
</dbReference>
<dbReference type="Proteomes" id="UP000296201">
    <property type="component" value="Chromosome"/>
</dbReference>
<dbReference type="Gene3D" id="1.10.287.950">
    <property type="entry name" value="Methyl-accepting chemotaxis protein"/>
    <property type="match status" value="1"/>
</dbReference>
<dbReference type="OrthoDB" id="6433966at2"/>
<dbReference type="GO" id="GO:0006935">
    <property type="term" value="P:chemotaxis"/>
    <property type="evidence" value="ECO:0007669"/>
    <property type="project" value="UniProtKB-KW"/>
</dbReference>
<dbReference type="CDD" id="cd00130">
    <property type="entry name" value="PAS"/>
    <property type="match status" value="1"/>
</dbReference>
<protein>
    <submittedName>
        <fullName evidence="10">Methyl-accepting chemotaxis protein III</fullName>
    </submittedName>
</protein>
<dbReference type="GO" id="GO:0004888">
    <property type="term" value="F:transmembrane signaling receptor activity"/>
    <property type="evidence" value="ECO:0007669"/>
    <property type="project" value="InterPro"/>
</dbReference>
<comment type="similarity">
    <text evidence="4">Belongs to the methyl-accepting chemotaxis (MCP) protein family.</text>
</comment>
<evidence type="ECO:0000313" key="11">
    <source>
        <dbReference type="Proteomes" id="UP000296201"/>
    </source>
</evidence>
<reference evidence="10 11" key="1">
    <citation type="submission" date="2018-08" db="EMBL/GenBank/DDBJ databases">
        <title>Horizontal acquisition of hydrogen conversion ability and other habitat adaptations in Hydrogenovibrio crunogenus strains.</title>
        <authorList>
            <person name="Gonnella G."/>
            <person name="Adam N."/>
            <person name="Perner M."/>
        </authorList>
    </citation>
    <scope>NUCLEOTIDE SEQUENCE [LARGE SCALE GENOMIC DNA]</scope>
    <source>
        <strain evidence="10 11">SP-41</strain>
    </source>
</reference>
<dbReference type="SUPFAM" id="SSF55785">
    <property type="entry name" value="PYP-like sensor domain (PAS domain)"/>
    <property type="match status" value="1"/>
</dbReference>
<dbReference type="Gene3D" id="3.30.450.20">
    <property type="entry name" value="PAS domain"/>
    <property type="match status" value="1"/>
</dbReference>
<sequence length="959" mass="106475">MVDNQVNLRFIVKVDKQNRINFINNEYADWLGYQPDELLENSTSVFFVNETPDVIQKSIDDEVHHGRAVSLAIKEKKKNGETFWVDIRVQPVMEAGEYQGYTVIKRLILQEDRVAKLEKVYRDIAKGKKTLIKGEVVHCHNHRLNKWFRLNKLNIVQKVLAAVTLTAIVLLSLAYIYENEQKDFIFNEVIGDQSGNIQDMVDTYFNNKLDIGEAALAGIAKMPGFADAFAQKDMASLDVMLGGLDAYFAKNSNNKGVKLQLVDKEGMSFYRSWVKKHKQFDVSWRKDVAYQNKKPGLHRTYSIGKMALTLKNHIPIYGDKGQYLGSAVLIQGLGSVHKSLLPKNIVFITAVKKSYLTKRNQEVAKFPAVFNDDKLVLSSKKHYETERGRQLVKDLHAMSSQTLLEKGYILDDKYLHIALPLKDEQQQVMGYIIASQTINKFIKTLNNRYQAAEDTTTAILITFIIVTILLMIILQYVVIRPLRKAERTMQTAVKNSDLFARLSNYGEDEIAKLGYAYNQQAMLSQVAISEMNTAMEQIVAGRLNHQVTFPFESDYGLLKGRMNETSQSLKSTFAAIADVMNDLKTGHFDAESNASLEGAYAEVVEDCLSAMHDLNVIFSDISRVMALAAKGKFDELILVAADGDVKRLIDTLNSTLKQLDAGFGDVISAAQRLAKGDLTQPIEADYEYKIGEAKQAINESMSGLGVALSKILDITHQLSLDVSTVNEGTQSLNSRTQEQAASLEETSSAMEQTAAQTRSNLDHTQEVNRITENQSGLLTDANKVMVETQHSMGSIEQASNQIKEITTLIDSIAFQTNLLALNAAVEAARAGDHGRGFAVVAGEVRNLAGKSADAAKQIGKLVENTSEAIAVGANQVEEVAQSLNNITNETLKVRELVENVTRASKEQSHGIDEINKAITTIDGVTQQNAALVEETTATTESMNRSAEELMDAINAFKIK</sequence>
<dbReference type="RefSeq" id="WP_135794769.1">
    <property type="nucleotide sequence ID" value="NZ_CP032096.1"/>
</dbReference>
<dbReference type="PANTHER" id="PTHR43531">
    <property type="entry name" value="PROTEIN ICFG"/>
    <property type="match status" value="1"/>
</dbReference>
<dbReference type="PRINTS" id="PR00260">
    <property type="entry name" value="CHEMTRNSDUCR"/>
</dbReference>
<keyword evidence="6" id="KW-0812">Transmembrane</keyword>
<feature type="transmembrane region" description="Helical" evidence="6">
    <location>
        <begin position="458"/>
        <end position="479"/>
    </location>
</feature>
<name>A0A4P7NX26_9GAMM</name>
<accession>A0A4P7NX26</accession>
<evidence type="ECO:0000256" key="6">
    <source>
        <dbReference type="SAM" id="Phobius"/>
    </source>
</evidence>
<proteinExistence type="inferred from homology"/>
<organism evidence="10 11">
    <name type="scientific">Hydrogenovibrio crunogenus</name>
    <dbReference type="NCBI Taxonomy" id="39765"/>
    <lineage>
        <taxon>Bacteria</taxon>
        <taxon>Pseudomonadati</taxon>
        <taxon>Pseudomonadota</taxon>
        <taxon>Gammaproteobacteria</taxon>
        <taxon>Thiotrichales</taxon>
        <taxon>Piscirickettsiaceae</taxon>
        <taxon>Hydrogenovibrio</taxon>
    </lineage>
</organism>
<feature type="domain" description="HAMP" evidence="9">
    <location>
        <begin position="657"/>
        <end position="709"/>
    </location>
</feature>
<feature type="domain" description="PAS" evidence="8">
    <location>
        <begin position="11"/>
        <end position="66"/>
    </location>
</feature>
<dbReference type="Gene3D" id="1.20.120.1530">
    <property type="match status" value="1"/>
</dbReference>
<dbReference type="EMBL" id="CP032096">
    <property type="protein sequence ID" value="QBZ82005.1"/>
    <property type="molecule type" value="Genomic_DNA"/>
</dbReference>